<evidence type="ECO:0008006" key="4">
    <source>
        <dbReference type="Google" id="ProtNLM"/>
    </source>
</evidence>
<keyword evidence="1" id="KW-1133">Transmembrane helix</keyword>
<dbReference type="STRING" id="1802723.A2675_03930"/>
<comment type="caution">
    <text evidence="2">The sequence shown here is derived from an EMBL/GenBank/DDBJ whole genome shotgun (WGS) entry which is preliminary data.</text>
</comment>
<evidence type="ECO:0000313" key="3">
    <source>
        <dbReference type="Proteomes" id="UP000176997"/>
    </source>
</evidence>
<dbReference type="AlphaFoldDB" id="A0A1G2S7D1"/>
<dbReference type="InterPro" id="IPR045584">
    <property type="entry name" value="Pilin-like"/>
</dbReference>
<dbReference type="SUPFAM" id="SSF54523">
    <property type="entry name" value="Pili subunits"/>
    <property type="match status" value="1"/>
</dbReference>
<evidence type="ECO:0000313" key="2">
    <source>
        <dbReference type="EMBL" id="OHA80472.1"/>
    </source>
</evidence>
<organism evidence="2 3">
    <name type="scientific">Candidatus Yonathbacteria bacterium RIFCSPHIGHO2_01_FULL_51_10</name>
    <dbReference type="NCBI Taxonomy" id="1802723"/>
    <lineage>
        <taxon>Bacteria</taxon>
        <taxon>Candidatus Yonathiibacteriota</taxon>
    </lineage>
</organism>
<name>A0A1G2S7D1_9BACT</name>
<dbReference type="Proteomes" id="UP000176997">
    <property type="component" value="Unassembled WGS sequence"/>
</dbReference>
<dbReference type="Pfam" id="PF07963">
    <property type="entry name" value="N_methyl"/>
    <property type="match status" value="1"/>
</dbReference>
<proteinExistence type="predicted"/>
<accession>A0A1G2S7D1</accession>
<dbReference type="PANTHER" id="PTHR30093:SF2">
    <property type="entry name" value="TYPE II SECRETION SYSTEM PROTEIN H"/>
    <property type="match status" value="1"/>
</dbReference>
<evidence type="ECO:0000256" key="1">
    <source>
        <dbReference type="SAM" id="Phobius"/>
    </source>
</evidence>
<reference evidence="2 3" key="1">
    <citation type="journal article" date="2016" name="Nat. Commun.">
        <title>Thousands of microbial genomes shed light on interconnected biogeochemical processes in an aquifer system.</title>
        <authorList>
            <person name="Anantharaman K."/>
            <person name="Brown C.T."/>
            <person name="Hug L.A."/>
            <person name="Sharon I."/>
            <person name="Castelle C.J."/>
            <person name="Probst A.J."/>
            <person name="Thomas B.C."/>
            <person name="Singh A."/>
            <person name="Wilkins M.J."/>
            <person name="Karaoz U."/>
            <person name="Brodie E.L."/>
            <person name="Williams K.H."/>
            <person name="Hubbard S.S."/>
            <person name="Banfield J.F."/>
        </authorList>
    </citation>
    <scope>NUCLEOTIDE SEQUENCE [LARGE SCALE GENOMIC DNA]</scope>
</reference>
<keyword evidence="1" id="KW-0812">Transmembrane</keyword>
<keyword evidence="1" id="KW-0472">Membrane</keyword>
<dbReference type="PANTHER" id="PTHR30093">
    <property type="entry name" value="GENERAL SECRETION PATHWAY PROTEIN G"/>
    <property type="match status" value="1"/>
</dbReference>
<dbReference type="InterPro" id="IPR012902">
    <property type="entry name" value="N_methyl_site"/>
</dbReference>
<sequence length="212" mass="22971">MKTNLVRGFTIIELLVVISIIGLLSSVVLAAMQEARAKARDAQRIQAMNELHKALFFYYDANGEYPKPSSGTACTNPVTNSIQCTSFNNWDSPAGGTTLASLLAPYLPSMPVDPAQTLQQHNTYNLIYTNGASARYGYGYSVEINGSEYDLITRLESTGNPLRCGVMQYISKRGNDTLGTNAGDEWCELESGGGAPSNIDATQQLYALSNSY</sequence>
<dbReference type="NCBIfam" id="TIGR02532">
    <property type="entry name" value="IV_pilin_GFxxxE"/>
    <property type="match status" value="1"/>
</dbReference>
<gene>
    <name evidence="2" type="ORF">A2675_03930</name>
</gene>
<feature type="transmembrane region" description="Helical" evidence="1">
    <location>
        <begin position="6"/>
        <end position="31"/>
    </location>
</feature>
<dbReference type="Gene3D" id="3.30.700.10">
    <property type="entry name" value="Glycoprotein, Type 4 Pilin"/>
    <property type="match status" value="1"/>
</dbReference>
<dbReference type="EMBL" id="MHUS01000022">
    <property type="protein sequence ID" value="OHA80472.1"/>
    <property type="molecule type" value="Genomic_DNA"/>
</dbReference>
<protein>
    <recommendedName>
        <fullName evidence="4">Type II secretion system protein GspG C-terminal domain-containing protein</fullName>
    </recommendedName>
</protein>